<sequence>MDATNGVHVVSATNGTKAGAQPYMNRADEVSDPLSLVEYHPPKRLVQLLDFQLPSEGKGKDGLLDILERILLYSVNTWDQGFMHKLYASTNAVGVVSELILAVLNTNVSPALTVIEKATTRAFASLFGLAGPHAGGVTQPGGSASNATALVIACNVLFPGTKSEGVSGKRFVMFTSAHGHYSHEKAAQICGIGGSNAWPVPVDSQGRMRVAELDRLINKARTEGPTPFYVNATAGTTVLGAYGLLQEIAELCRRENLWFHIDASWGGSIVFSEKHRHKMRGPEHADSPTASPHKMPGVPVTCSFLLTADPRRFWRANTLPAAYLFHGDPDEEPGGCGKADRRENGAASGDQEVWDLADLTLQGRLPQARPRVDLPRPLRPRRQNRHRLRHGLPPRVPGPPPRERKPAAVPPGVLLPRPRRGPGGFGAEREAD</sequence>
<dbReference type="Pfam" id="PF00282">
    <property type="entry name" value="Pyridoxal_deC"/>
    <property type="match status" value="1"/>
</dbReference>
<evidence type="ECO:0008006" key="11">
    <source>
        <dbReference type="Google" id="ProtNLM"/>
    </source>
</evidence>
<feature type="region of interest" description="Disordered" evidence="8">
    <location>
        <begin position="366"/>
        <end position="432"/>
    </location>
</feature>
<feature type="compositionally biased region" description="Basic residues" evidence="8">
    <location>
        <begin position="378"/>
        <end position="392"/>
    </location>
</feature>
<dbReference type="PANTHER" id="PTHR45677:SF8">
    <property type="entry name" value="CYSTEINE SULFINIC ACID DECARBOXYLASE"/>
    <property type="match status" value="1"/>
</dbReference>
<name>A0A9P8I9Q2_9PEZI</name>
<organism evidence="9 10">
    <name type="scientific">Glutinoglossum americanum</name>
    <dbReference type="NCBI Taxonomy" id="1670608"/>
    <lineage>
        <taxon>Eukaryota</taxon>
        <taxon>Fungi</taxon>
        <taxon>Dikarya</taxon>
        <taxon>Ascomycota</taxon>
        <taxon>Pezizomycotina</taxon>
        <taxon>Geoglossomycetes</taxon>
        <taxon>Geoglossales</taxon>
        <taxon>Geoglossaceae</taxon>
        <taxon>Glutinoglossum</taxon>
    </lineage>
</organism>
<comment type="caution">
    <text evidence="9">The sequence shown here is derived from an EMBL/GenBank/DDBJ whole genome shotgun (WGS) entry which is preliminary data.</text>
</comment>
<dbReference type="InterPro" id="IPR015424">
    <property type="entry name" value="PyrdxlP-dep_Trfase"/>
</dbReference>
<evidence type="ECO:0000313" key="9">
    <source>
        <dbReference type="EMBL" id="KAH0538090.1"/>
    </source>
</evidence>
<dbReference type="GO" id="GO:0019752">
    <property type="term" value="P:carboxylic acid metabolic process"/>
    <property type="evidence" value="ECO:0007669"/>
    <property type="project" value="InterPro"/>
</dbReference>
<feature type="region of interest" description="Disordered" evidence="8">
    <location>
        <begin position="325"/>
        <end position="350"/>
    </location>
</feature>
<evidence type="ECO:0000256" key="3">
    <source>
        <dbReference type="ARBA" id="ARBA00022793"/>
    </source>
</evidence>
<protein>
    <recommendedName>
        <fullName evidence="11">Glutamate decarboxylase</fullName>
    </recommendedName>
</protein>
<evidence type="ECO:0000256" key="5">
    <source>
        <dbReference type="ARBA" id="ARBA00023239"/>
    </source>
</evidence>
<feature type="region of interest" description="Disordered" evidence="8">
    <location>
        <begin position="276"/>
        <end position="297"/>
    </location>
</feature>
<dbReference type="PANTHER" id="PTHR45677">
    <property type="entry name" value="GLUTAMATE DECARBOXYLASE-RELATED"/>
    <property type="match status" value="1"/>
</dbReference>
<keyword evidence="5 7" id="KW-0456">Lyase</keyword>
<dbReference type="AlphaFoldDB" id="A0A9P8I9Q2"/>
<evidence type="ECO:0000313" key="10">
    <source>
        <dbReference type="Proteomes" id="UP000698800"/>
    </source>
</evidence>
<dbReference type="GO" id="GO:0030170">
    <property type="term" value="F:pyridoxal phosphate binding"/>
    <property type="evidence" value="ECO:0007669"/>
    <property type="project" value="InterPro"/>
</dbReference>
<evidence type="ECO:0000256" key="2">
    <source>
        <dbReference type="ARBA" id="ARBA00009533"/>
    </source>
</evidence>
<evidence type="ECO:0000256" key="7">
    <source>
        <dbReference type="RuleBase" id="RU000382"/>
    </source>
</evidence>
<keyword evidence="4 6" id="KW-0663">Pyridoxal phosphate</keyword>
<keyword evidence="10" id="KW-1185">Reference proteome</keyword>
<keyword evidence="3" id="KW-0210">Decarboxylase</keyword>
<dbReference type="EMBL" id="JAGHQL010000123">
    <property type="protein sequence ID" value="KAH0538090.1"/>
    <property type="molecule type" value="Genomic_DNA"/>
</dbReference>
<reference evidence="9" key="1">
    <citation type="submission" date="2021-03" db="EMBL/GenBank/DDBJ databases">
        <title>Comparative genomics and phylogenomic investigation of the class Geoglossomycetes provide insights into ecological specialization and systematics.</title>
        <authorList>
            <person name="Melie T."/>
            <person name="Pirro S."/>
            <person name="Miller A.N."/>
            <person name="Quandt A."/>
        </authorList>
    </citation>
    <scope>NUCLEOTIDE SEQUENCE</scope>
    <source>
        <strain evidence="9">GBOQ0MN5Z8</strain>
    </source>
</reference>
<dbReference type="InterPro" id="IPR015421">
    <property type="entry name" value="PyrdxlP-dep_Trfase_major"/>
</dbReference>
<accession>A0A9P8I9Q2</accession>
<feature type="modified residue" description="N6-(pyridoxal phosphate)lysine" evidence="6">
    <location>
        <position position="294"/>
    </location>
</feature>
<comment type="cofactor">
    <cofactor evidence="1 6 7">
        <name>pyridoxal 5'-phosphate</name>
        <dbReference type="ChEBI" id="CHEBI:597326"/>
    </cofactor>
</comment>
<dbReference type="OrthoDB" id="392571at2759"/>
<evidence type="ECO:0000256" key="8">
    <source>
        <dbReference type="SAM" id="MobiDB-lite"/>
    </source>
</evidence>
<dbReference type="InterPro" id="IPR002129">
    <property type="entry name" value="PyrdxlP-dep_de-COase"/>
</dbReference>
<gene>
    <name evidence="9" type="ORF">FGG08_005302</name>
</gene>
<dbReference type="SUPFAM" id="SSF53383">
    <property type="entry name" value="PLP-dependent transferases"/>
    <property type="match status" value="1"/>
</dbReference>
<dbReference type="Gene3D" id="3.40.640.10">
    <property type="entry name" value="Type I PLP-dependent aspartate aminotransferase-like (Major domain)"/>
    <property type="match status" value="1"/>
</dbReference>
<evidence type="ECO:0000256" key="1">
    <source>
        <dbReference type="ARBA" id="ARBA00001933"/>
    </source>
</evidence>
<evidence type="ECO:0000256" key="6">
    <source>
        <dbReference type="PIRSR" id="PIRSR602129-50"/>
    </source>
</evidence>
<dbReference type="GO" id="GO:0005737">
    <property type="term" value="C:cytoplasm"/>
    <property type="evidence" value="ECO:0007669"/>
    <property type="project" value="TreeGrafter"/>
</dbReference>
<dbReference type="GO" id="GO:0016831">
    <property type="term" value="F:carboxy-lyase activity"/>
    <property type="evidence" value="ECO:0007669"/>
    <property type="project" value="UniProtKB-KW"/>
</dbReference>
<proteinExistence type="inferred from homology"/>
<comment type="similarity">
    <text evidence="2 7">Belongs to the group II decarboxylase family.</text>
</comment>
<dbReference type="Gene3D" id="3.90.1150.170">
    <property type="match status" value="1"/>
</dbReference>
<evidence type="ECO:0000256" key="4">
    <source>
        <dbReference type="ARBA" id="ARBA00022898"/>
    </source>
</evidence>
<dbReference type="Proteomes" id="UP000698800">
    <property type="component" value="Unassembled WGS sequence"/>
</dbReference>